<evidence type="ECO:0000313" key="5">
    <source>
        <dbReference type="EMBL" id="TDY63071.1"/>
    </source>
</evidence>
<protein>
    <submittedName>
        <fullName evidence="5">Uncharacterized protein YutE (UPF0331/DUF86 family)</fullName>
    </submittedName>
</protein>
<organism evidence="5 6">
    <name type="scientific">Aminivibrio pyruvatiphilus</name>
    <dbReference type="NCBI Taxonomy" id="1005740"/>
    <lineage>
        <taxon>Bacteria</taxon>
        <taxon>Thermotogati</taxon>
        <taxon>Synergistota</taxon>
        <taxon>Synergistia</taxon>
        <taxon>Synergistales</taxon>
        <taxon>Aminobacteriaceae</taxon>
        <taxon>Aminivibrio</taxon>
    </lineage>
</organism>
<evidence type="ECO:0000256" key="1">
    <source>
        <dbReference type="ARBA" id="ARBA00022649"/>
    </source>
</evidence>
<dbReference type="OrthoDB" id="9796612at2"/>
<dbReference type="Gene3D" id="1.20.120.580">
    <property type="entry name" value="bsu32300-like"/>
    <property type="match status" value="1"/>
</dbReference>
<evidence type="ECO:0000256" key="3">
    <source>
        <dbReference type="ARBA" id="ARBA00022801"/>
    </source>
</evidence>
<dbReference type="InterPro" id="IPR037038">
    <property type="entry name" value="HepT-like_sf"/>
</dbReference>
<dbReference type="GO" id="GO:0016787">
    <property type="term" value="F:hydrolase activity"/>
    <property type="evidence" value="ECO:0007669"/>
    <property type="project" value="UniProtKB-KW"/>
</dbReference>
<dbReference type="PANTHER" id="PTHR33397:SF3">
    <property type="entry name" value="MRNA NUCLEASE HEPT"/>
    <property type="match status" value="1"/>
</dbReference>
<evidence type="ECO:0000256" key="4">
    <source>
        <dbReference type="ARBA" id="ARBA00024207"/>
    </source>
</evidence>
<sequence>MHDKDIILAKVASIQRCLSRIKEVTSLDPGSLENIDIQDIFLLNLQRGIQAALDLAAHVVASEGLGLPERARDSFSLLKAAGILDGETASRMEKMTGFRNIAVHDYQSLNPDILKSILTYRLKDLEDFYSAVLRHFPCKR</sequence>
<dbReference type="NCBIfam" id="NF047751">
    <property type="entry name" value="HepT_toxin"/>
    <property type="match status" value="1"/>
</dbReference>
<keyword evidence="1" id="KW-1277">Toxin-antitoxin system</keyword>
<comment type="caution">
    <text evidence="5">The sequence shown here is derived from an EMBL/GenBank/DDBJ whole genome shotgun (WGS) entry which is preliminary data.</text>
</comment>
<dbReference type="InterPro" id="IPR008201">
    <property type="entry name" value="HepT-like"/>
</dbReference>
<keyword evidence="6" id="KW-1185">Reference proteome</keyword>
<dbReference type="InterPro" id="IPR052379">
    <property type="entry name" value="Type_VII_TA_RNase"/>
</dbReference>
<dbReference type="PANTHER" id="PTHR33397">
    <property type="entry name" value="UPF0331 PROTEIN YUTE"/>
    <property type="match status" value="1"/>
</dbReference>
<keyword evidence="2" id="KW-0540">Nuclease</keyword>
<gene>
    <name evidence="5" type="ORF">C8D99_10252</name>
</gene>
<dbReference type="Pfam" id="PF01934">
    <property type="entry name" value="HepT-like"/>
    <property type="match status" value="1"/>
</dbReference>
<keyword evidence="3" id="KW-0378">Hydrolase</keyword>
<evidence type="ECO:0000256" key="2">
    <source>
        <dbReference type="ARBA" id="ARBA00022722"/>
    </source>
</evidence>
<dbReference type="GO" id="GO:0110001">
    <property type="term" value="C:toxin-antitoxin complex"/>
    <property type="evidence" value="ECO:0007669"/>
    <property type="project" value="InterPro"/>
</dbReference>
<evidence type="ECO:0000313" key="6">
    <source>
        <dbReference type="Proteomes" id="UP000295066"/>
    </source>
</evidence>
<dbReference type="RefSeq" id="WP_133955885.1">
    <property type="nucleotide sequence ID" value="NZ_SORI01000002.1"/>
</dbReference>
<comment type="similarity">
    <text evidence="4">Belongs to the HepT RNase toxin family.</text>
</comment>
<accession>A0A4V6QDB8</accession>
<dbReference type="Proteomes" id="UP000295066">
    <property type="component" value="Unassembled WGS sequence"/>
</dbReference>
<proteinExistence type="inferred from homology"/>
<name>A0A4V6QDB8_9BACT</name>
<dbReference type="EMBL" id="SORI01000002">
    <property type="protein sequence ID" value="TDY63071.1"/>
    <property type="molecule type" value="Genomic_DNA"/>
</dbReference>
<dbReference type="GO" id="GO:0004540">
    <property type="term" value="F:RNA nuclease activity"/>
    <property type="evidence" value="ECO:0007669"/>
    <property type="project" value="InterPro"/>
</dbReference>
<dbReference type="AlphaFoldDB" id="A0A4V6QDB8"/>
<reference evidence="5 6" key="1">
    <citation type="submission" date="2019-03" db="EMBL/GenBank/DDBJ databases">
        <title>Genomic Encyclopedia of Type Strains, Phase IV (KMG-IV): sequencing the most valuable type-strain genomes for metagenomic binning, comparative biology and taxonomic classification.</title>
        <authorList>
            <person name="Goeker M."/>
        </authorList>
    </citation>
    <scope>NUCLEOTIDE SEQUENCE [LARGE SCALE GENOMIC DNA]</scope>
    <source>
        <strain evidence="5 6">DSM 25964</strain>
    </source>
</reference>